<dbReference type="AlphaFoldDB" id="A0A158AGB2"/>
<dbReference type="Proteomes" id="UP000054851">
    <property type="component" value="Unassembled WGS sequence"/>
</dbReference>
<protein>
    <submittedName>
        <fullName evidence="1">Type I phosphodiesterase/nucleotide pyrophosphatase</fullName>
    </submittedName>
</protein>
<dbReference type="RefSeq" id="WP_061167567.1">
    <property type="nucleotide sequence ID" value="NZ_FCOA02000005.1"/>
</dbReference>
<comment type="caution">
    <text evidence="1">The sequence shown here is derived from an EMBL/GenBank/DDBJ whole genome shotgun (WGS) entry which is preliminary data.</text>
</comment>
<evidence type="ECO:0000313" key="1">
    <source>
        <dbReference type="EMBL" id="SAK56755.1"/>
    </source>
</evidence>
<accession>A0A158AGB2</accession>
<gene>
    <name evidence="1" type="ORF">AWB79_02347</name>
</gene>
<name>A0A158AGB2_9BURK</name>
<dbReference type="OrthoDB" id="8355658at2"/>
<keyword evidence="2" id="KW-1185">Reference proteome</keyword>
<organism evidence="1 2">
    <name type="scientific">Caballeronia hypogeia</name>
    <dbReference type="NCBI Taxonomy" id="1777140"/>
    <lineage>
        <taxon>Bacteria</taxon>
        <taxon>Pseudomonadati</taxon>
        <taxon>Pseudomonadota</taxon>
        <taxon>Betaproteobacteria</taxon>
        <taxon>Burkholderiales</taxon>
        <taxon>Burkholderiaceae</taxon>
        <taxon>Caballeronia</taxon>
    </lineage>
</organism>
<proteinExistence type="predicted"/>
<sequence length="83" mass="8819">MCSPIPSRASNQLPRALNARADKHAWGYDWLNGGSGDGVDDLMRAEINSIDPATNTDYTDVSNRTVISMPTETSGGPIRGAAI</sequence>
<dbReference type="EMBL" id="FCOA02000005">
    <property type="protein sequence ID" value="SAK56755.1"/>
    <property type="molecule type" value="Genomic_DNA"/>
</dbReference>
<evidence type="ECO:0000313" key="2">
    <source>
        <dbReference type="Proteomes" id="UP000054851"/>
    </source>
</evidence>
<reference evidence="1" key="1">
    <citation type="submission" date="2016-01" db="EMBL/GenBank/DDBJ databases">
        <authorList>
            <person name="Peeters C."/>
        </authorList>
    </citation>
    <scope>NUCLEOTIDE SEQUENCE</scope>
    <source>
        <strain evidence="1">LMG 29322</strain>
    </source>
</reference>
<dbReference type="STRING" id="1777140.AWB79_02347"/>